<evidence type="ECO:0000313" key="15">
    <source>
        <dbReference type="EMBL" id="CEO99313.1"/>
    </source>
</evidence>
<keyword evidence="10" id="KW-0067">ATP-binding</keyword>
<dbReference type="AlphaFoldDB" id="A0A0G4IVF1"/>
<dbReference type="InterPro" id="IPR027417">
    <property type="entry name" value="P-loop_NTPase"/>
</dbReference>
<evidence type="ECO:0000256" key="13">
    <source>
        <dbReference type="SAM" id="MobiDB-lite"/>
    </source>
</evidence>
<dbReference type="InterPro" id="IPR006935">
    <property type="entry name" value="Helicase/UvrB_N"/>
</dbReference>
<evidence type="ECO:0000256" key="4">
    <source>
        <dbReference type="ARBA" id="ARBA00022723"/>
    </source>
</evidence>
<evidence type="ECO:0000256" key="2">
    <source>
        <dbReference type="ARBA" id="ARBA00007913"/>
    </source>
</evidence>
<evidence type="ECO:0000256" key="1">
    <source>
        <dbReference type="ARBA" id="ARBA00004496"/>
    </source>
</evidence>
<dbReference type="InterPro" id="IPR014001">
    <property type="entry name" value="Helicase_ATP-bd"/>
</dbReference>
<dbReference type="GO" id="GO:0003677">
    <property type="term" value="F:DNA binding"/>
    <property type="evidence" value="ECO:0007669"/>
    <property type="project" value="InterPro"/>
</dbReference>
<dbReference type="Pfam" id="PF09416">
    <property type="entry name" value="UPF1_Zn_bind"/>
    <property type="match status" value="1"/>
</dbReference>
<evidence type="ECO:0000256" key="9">
    <source>
        <dbReference type="ARBA" id="ARBA00022833"/>
    </source>
</evidence>
<dbReference type="InterPro" id="IPR045055">
    <property type="entry name" value="DNA2/NAM7-like"/>
</dbReference>
<keyword evidence="8" id="KW-0347">Helicase</keyword>
<dbReference type="GO" id="GO:0008270">
    <property type="term" value="F:zinc ion binding"/>
    <property type="evidence" value="ECO:0007669"/>
    <property type="project" value="UniProtKB-UniRule"/>
</dbReference>
<evidence type="ECO:0000256" key="5">
    <source>
        <dbReference type="ARBA" id="ARBA00022741"/>
    </source>
</evidence>
<dbReference type="GO" id="GO:0016787">
    <property type="term" value="F:hydrolase activity"/>
    <property type="evidence" value="ECO:0007669"/>
    <property type="project" value="UniProtKB-KW"/>
</dbReference>
<dbReference type="InterPro" id="IPR018999">
    <property type="entry name" value="UPF1_CH/ZBD"/>
</dbReference>
<comment type="similarity">
    <text evidence="2">Belongs to the DNA2/NAM7 helicase family.</text>
</comment>
<dbReference type="Proteomes" id="UP000290189">
    <property type="component" value="Unassembled WGS sequence"/>
</dbReference>
<organism evidence="15 17">
    <name type="scientific">Plasmodiophora brassicae</name>
    <name type="common">Clubroot disease agent</name>
    <dbReference type="NCBI Taxonomy" id="37360"/>
    <lineage>
        <taxon>Eukaryota</taxon>
        <taxon>Sar</taxon>
        <taxon>Rhizaria</taxon>
        <taxon>Endomyxa</taxon>
        <taxon>Phytomyxea</taxon>
        <taxon>Plasmodiophorida</taxon>
        <taxon>Plasmodiophoridae</taxon>
        <taxon>Plasmodiophora</taxon>
    </lineage>
</organism>
<dbReference type="GO" id="GO:0003723">
    <property type="term" value="F:RNA binding"/>
    <property type="evidence" value="ECO:0007669"/>
    <property type="project" value="InterPro"/>
</dbReference>
<dbReference type="SMART" id="SM00382">
    <property type="entry name" value="AAA"/>
    <property type="match status" value="1"/>
</dbReference>
<evidence type="ECO:0000313" key="18">
    <source>
        <dbReference type="Proteomes" id="UP000290189"/>
    </source>
</evidence>
<dbReference type="GO" id="GO:0005524">
    <property type="term" value="F:ATP binding"/>
    <property type="evidence" value="ECO:0007669"/>
    <property type="project" value="UniProtKB-KW"/>
</dbReference>
<feature type="domain" description="Upf1" evidence="14">
    <location>
        <begin position="42"/>
        <end position="199"/>
    </location>
</feature>
<dbReference type="CDD" id="cd21400">
    <property type="entry name" value="ZBD_UPF1-like"/>
    <property type="match status" value="1"/>
</dbReference>
<reference evidence="15 17" key="1">
    <citation type="submission" date="2015-02" db="EMBL/GenBank/DDBJ databases">
        <authorList>
            <person name="Chooi Y.-H."/>
        </authorList>
    </citation>
    <scope>NUCLEOTIDE SEQUENCE [LARGE SCALE GENOMIC DNA]</scope>
    <source>
        <strain evidence="15">E3</strain>
    </source>
</reference>
<dbReference type="Proteomes" id="UP000039324">
    <property type="component" value="Unassembled WGS sequence"/>
</dbReference>
<evidence type="ECO:0000256" key="10">
    <source>
        <dbReference type="ARBA" id="ARBA00022840"/>
    </source>
</evidence>
<dbReference type="Gene3D" id="3.40.50.300">
    <property type="entry name" value="P-loop containing nucleotide triphosphate hydrolases"/>
    <property type="match status" value="2"/>
</dbReference>
<reference evidence="16 18" key="2">
    <citation type="submission" date="2018-03" db="EMBL/GenBank/DDBJ databases">
        <authorList>
            <person name="Fogelqvist J."/>
        </authorList>
    </citation>
    <scope>NUCLEOTIDE SEQUENCE [LARGE SCALE GENOMIC DNA]</scope>
</reference>
<keyword evidence="4 12" id="KW-0479">Metal-binding</keyword>
<comment type="subcellular location">
    <subcellularLocation>
        <location evidence="1">Cytoplasm</location>
    </subcellularLocation>
</comment>
<dbReference type="CDD" id="cd18808">
    <property type="entry name" value="SF1_C_Upf1"/>
    <property type="match status" value="1"/>
</dbReference>
<dbReference type="Pfam" id="PF13086">
    <property type="entry name" value="AAA_11"/>
    <property type="match status" value="1"/>
</dbReference>
<keyword evidence="9 12" id="KW-0862">Zinc</keyword>
<sequence>MDDLQHHHDLSFLEFDERADDVVRAVGALQFEDDEDDDYGSGKPLPEHACSYCGVHNPACVVKCRTCNKWFCNGRGSSSGSHIISHLVRSKHKRVSLHRDSPLGDTALECYNCSCTNVFILGFIPAKQESVVVLLCREPCLNVSSVKDMNWDVDQWLPLINDRSFLSWLVQVPSEQEMMMARTVTTQQICKLEELRQTNPDATLADLEKPGLDDEPEPVQVRYSDAHQYKRVFDALIKLEADYDRRMKESQTQHGINVKWDIGLNTKLLVYFQLPRRDGPELKVVPGDELLLRYPGDGARGPWECRGQVTQITLNEEIVLELKSKKDAPTDQTFGFSVDFVWKPTSFERMHMALKRFVVDEYSLTGYLFHLILGHDVEPQTVRGAALPTDFSAPNIPNLNPSQTAAVKEVLQKPLSLIQGPPGTGKTVTSATIVYQLSQRNQSAGQVLVCAPSNIAVDQLAEKIHQTGLKVVRLCAKSRESVDTSVQFLTLHNLVRSLAAQSNNELHKLTLLKDQLGELSSRDENRFKHLKRMAERDILQNADVICCTCAGSGDPRLKNFRFRQVLIDEATQATEPECLIPIVRGAKQIVLVGDHCQLGPVVMCKKAAGAGFDRSLFERLILLGIRPIRLQVQYRMHPCLSLFPSTTFYEGSLQNGVTHQQRIQLEVSFPWPAPDTPMMFYAANGLEELSSSGTSYLNRIEAAMVEKLVTTFMNNGCSPSQIGVITPYEGQRSFIVTHMVRSGPLRKSLYEAIEVASVDAFQGREKDYIIMSSVRSNEAQGIGFLNDPRRLNVALTRAKYGLVVLGNPRVLSRSVLWNNLLHHFKQCGTLVEGPLSNLQISMMKFDRPKRYVNRFMPFRQTETSGDLQNGAADSSEYSRDLPSSSGVQRKVGADSRHASFPVVSASGVYMTAAYSHSPAAASSTPVYASHGSAPVYAYAHPGVIDHTAPSYRQRQRPLPTPSSSRVSQPLMTQETYGSQSHVDDDYGLSQSSEPFMSQDDDPYGRGY</sequence>
<evidence type="ECO:0000256" key="11">
    <source>
        <dbReference type="ARBA" id="ARBA00048432"/>
    </source>
</evidence>
<keyword evidence="16" id="KW-0496">Mitochondrion</keyword>
<dbReference type="InterPro" id="IPR047187">
    <property type="entry name" value="SF1_C_Upf1"/>
</dbReference>
<protein>
    <recommendedName>
        <fullName evidence="14">Upf1 domain-containing protein</fullName>
    </recommendedName>
</protein>
<dbReference type="Gene3D" id="6.10.140.1240">
    <property type="match status" value="1"/>
</dbReference>
<feature type="compositionally biased region" description="Polar residues" evidence="13">
    <location>
        <begin position="961"/>
        <end position="980"/>
    </location>
</feature>
<dbReference type="Gene3D" id="2.40.30.230">
    <property type="match status" value="1"/>
</dbReference>
<dbReference type="OMA" id="LEFNTHG"/>
<evidence type="ECO:0000259" key="14">
    <source>
        <dbReference type="PROSITE" id="PS51997"/>
    </source>
</evidence>
<feature type="region of interest" description="Disordered" evidence="13">
    <location>
        <begin position="951"/>
        <end position="1007"/>
    </location>
</feature>
<dbReference type="Pfam" id="PF04851">
    <property type="entry name" value="ResIII"/>
    <property type="match status" value="1"/>
</dbReference>
<gene>
    <name evidence="15" type="ORF">PBRA_001219</name>
    <name evidence="16" type="ORF">PLBR_LOCUS4544</name>
</gene>
<evidence type="ECO:0000256" key="8">
    <source>
        <dbReference type="ARBA" id="ARBA00022806"/>
    </source>
</evidence>
<feature type="region of interest" description="CC/SHH/C" evidence="12">
    <location>
        <begin position="64"/>
        <end position="92"/>
    </location>
</feature>
<keyword evidence="5" id="KW-0547">Nucleotide-binding</keyword>
<dbReference type="CDD" id="cd18039">
    <property type="entry name" value="DEXXQc_UPF1"/>
    <property type="match status" value="1"/>
</dbReference>
<dbReference type="PANTHER" id="PTHR10887:SF364">
    <property type="entry name" value="REGULATOR OF NONSENSE TRANSCRIPTS 1"/>
    <property type="match status" value="1"/>
</dbReference>
<dbReference type="Pfam" id="PF13087">
    <property type="entry name" value="AAA_12"/>
    <property type="match status" value="1"/>
</dbReference>
<feature type="region of interest" description="C3H" evidence="12">
    <location>
        <begin position="50"/>
        <end position="82"/>
    </location>
</feature>
<keyword evidence="3" id="KW-0963">Cytoplasm</keyword>
<dbReference type="GO" id="GO:0000184">
    <property type="term" value="P:nuclear-transcribed mRNA catabolic process, nonsense-mediated decay"/>
    <property type="evidence" value="ECO:0007669"/>
    <property type="project" value="InterPro"/>
</dbReference>
<dbReference type="InterPro" id="IPR003593">
    <property type="entry name" value="AAA+_ATPase"/>
</dbReference>
<evidence type="ECO:0000313" key="16">
    <source>
        <dbReference type="EMBL" id="SPQ97329.1"/>
    </source>
</evidence>
<dbReference type="Pfam" id="PF18141">
    <property type="entry name" value="UPF1_1B_dom"/>
    <property type="match status" value="1"/>
</dbReference>
<feature type="region of interest" description="Disordered" evidence="13">
    <location>
        <begin position="862"/>
        <end position="893"/>
    </location>
</feature>
<name>A0A0G4IVF1_PLABS</name>
<dbReference type="EMBL" id="OVEO01000007">
    <property type="protein sequence ID" value="SPQ97329.1"/>
    <property type="molecule type" value="Genomic_DNA"/>
</dbReference>
<dbReference type="CDD" id="cd21407">
    <property type="entry name" value="1B_UPF1-like"/>
    <property type="match status" value="1"/>
</dbReference>
<dbReference type="GO" id="GO:0003678">
    <property type="term" value="F:DNA helicase activity"/>
    <property type="evidence" value="ECO:0007669"/>
    <property type="project" value="UniProtKB-EC"/>
</dbReference>
<evidence type="ECO:0000313" key="17">
    <source>
        <dbReference type="Proteomes" id="UP000039324"/>
    </source>
</evidence>
<dbReference type="InterPro" id="IPR040812">
    <property type="entry name" value="UPF1_1B_dom"/>
</dbReference>
<evidence type="ECO:0000256" key="7">
    <source>
        <dbReference type="ARBA" id="ARBA00022801"/>
    </source>
</evidence>
<dbReference type="PROSITE" id="PS51997">
    <property type="entry name" value="UPF1_CH_RICH"/>
    <property type="match status" value="1"/>
</dbReference>
<dbReference type="GO" id="GO:0005737">
    <property type="term" value="C:cytoplasm"/>
    <property type="evidence" value="ECO:0007669"/>
    <property type="project" value="UniProtKB-SubCell"/>
</dbReference>
<dbReference type="GO" id="GO:0003724">
    <property type="term" value="F:RNA helicase activity"/>
    <property type="evidence" value="ECO:0007669"/>
    <property type="project" value="InterPro"/>
</dbReference>
<keyword evidence="6 12" id="KW-0863">Zinc-finger</keyword>
<evidence type="ECO:0000256" key="6">
    <source>
        <dbReference type="ARBA" id="ARBA00022771"/>
    </source>
</evidence>
<feature type="region of interest" description="C4" evidence="12">
    <location>
        <begin position="110"/>
        <end position="140"/>
    </location>
</feature>
<dbReference type="OrthoDB" id="6513042at2759"/>
<dbReference type="SMART" id="SM00487">
    <property type="entry name" value="DEXDc"/>
    <property type="match status" value="1"/>
</dbReference>
<proteinExistence type="inferred from homology"/>
<accession>A0A0G4IVF1</accession>
<evidence type="ECO:0000256" key="12">
    <source>
        <dbReference type="PROSITE-ProRule" id="PRU01341"/>
    </source>
</evidence>
<dbReference type="EMBL" id="CDSF01000090">
    <property type="protein sequence ID" value="CEO99313.1"/>
    <property type="molecule type" value="Genomic_DNA"/>
</dbReference>
<dbReference type="InterPro" id="IPR041677">
    <property type="entry name" value="DNA2/NAM7_AAA_11"/>
</dbReference>
<dbReference type="SUPFAM" id="SSF52540">
    <property type="entry name" value="P-loop containing nucleoside triphosphate hydrolases"/>
    <property type="match status" value="1"/>
</dbReference>
<dbReference type="STRING" id="37360.A0A0G4IVF1"/>
<comment type="catalytic activity">
    <reaction evidence="11">
        <text>ATP + H2O = ADP + phosphate + H(+)</text>
        <dbReference type="Rhea" id="RHEA:13065"/>
        <dbReference type="ChEBI" id="CHEBI:15377"/>
        <dbReference type="ChEBI" id="CHEBI:15378"/>
        <dbReference type="ChEBI" id="CHEBI:30616"/>
        <dbReference type="ChEBI" id="CHEBI:43474"/>
        <dbReference type="ChEBI" id="CHEBI:456216"/>
        <dbReference type="EC" id="3.6.4.12"/>
    </reaction>
    <physiologicalReaction direction="left-to-right" evidence="11">
        <dbReference type="Rhea" id="RHEA:13066"/>
    </physiologicalReaction>
</comment>
<dbReference type="InterPro" id="IPR041679">
    <property type="entry name" value="DNA2/NAM7-like_C"/>
</dbReference>
<evidence type="ECO:0000256" key="3">
    <source>
        <dbReference type="ARBA" id="ARBA00022490"/>
    </source>
</evidence>
<keyword evidence="17" id="KW-1185">Reference proteome</keyword>
<keyword evidence="7" id="KW-0378">Hydrolase</keyword>
<geneLocation type="mitochondrion" evidence="16"/>
<dbReference type="FunFam" id="3.40.50.300:FF:000097">
    <property type="entry name" value="Regulator of nonsense transcripts 1"/>
    <property type="match status" value="1"/>
</dbReference>
<dbReference type="PANTHER" id="PTHR10887">
    <property type="entry name" value="DNA2/NAM7 HELICASE FAMILY"/>
    <property type="match status" value="1"/>
</dbReference>